<evidence type="ECO:0000313" key="3">
    <source>
        <dbReference type="Proteomes" id="UP000295781"/>
    </source>
</evidence>
<protein>
    <submittedName>
        <fullName evidence="2">Glycosyltransferase</fullName>
    </submittedName>
</protein>
<dbReference type="OrthoDB" id="9813806at2"/>
<name>A0A4P2Q7L7_SORCE</name>
<organism evidence="2 3">
    <name type="scientific">Sorangium cellulosum</name>
    <name type="common">Polyangium cellulosum</name>
    <dbReference type="NCBI Taxonomy" id="56"/>
    <lineage>
        <taxon>Bacteria</taxon>
        <taxon>Pseudomonadati</taxon>
        <taxon>Myxococcota</taxon>
        <taxon>Polyangia</taxon>
        <taxon>Polyangiales</taxon>
        <taxon>Polyangiaceae</taxon>
        <taxon>Sorangium</taxon>
    </lineage>
</organism>
<proteinExistence type="predicted"/>
<dbReference type="Gene3D" id="3.40.50.2000">
    <property type="entry name" value="Glycogen Phosphorylase B"/>
    <property type="match status" value="1"/>
</dbReference>
<feature type="domain" description="Spore protein YkvP/CgeB glycosyl transferase-like" evidence="1">
    <location>
        <begin position="203"/>
        <end position="347"/>
    </location>
</feature>
<dbReference type="InterPro" id="IPR055259">
    <property type="entry name" value="YkvP/CgeB_Glyco_trans-like"/>
</dbReference>
<keyword evidence="2" id="KW-0808">Transferase</keyword>
<dbReference type="AlphaFoldDB" id="A0A4P2Q7L7"/>
<evidence type="ECO:0000259" key="1">
    <source>
        <dbReference type="Pfam" id="PF13524"/>
    </source>
</evidence>
<evidence type="ECO:0000313" key="2">
    <source>
        <dbReference type="EMBL" id="AUX25470.1"/>
    </source>
</evidence>
<dbReference type="RefSeq" id="WP_129352409.1">
    <property type="nucleotide sequence ID" value="NZ_CP012670.1"/>
</dbReference>
<dbReference type="Proteomes" id="UP000295781">
    <property type="component" value="Chromosome"/>
</dbReference>
<dbReference type="GO" id="GO:0016740">
    <property type="term" value="F:transferase activity"/>
    <property type="evidence" value="ECO:0007669"/>
    <property type="project" value="UniProtKB-KW"/>
</dbReference>
<accession>A0A4P2Q7L7</accession>
<dbReference type="EMBL" id="CP012670">
    <property type="protein sequence ID" value="AUX25470.1"/>
    <property type="molecule type" value="Genomic_DNA"/>
</dbReference>
<dbReference type="Pfam" id="PF13524">
    <property type="entry name" value="Glyco_trans_1_2"/>
    <property type="match status" value="1"/>
</dbReference>
<gene>
    <name evidence="2" type="primary">rfaG</name>
    <name evidence="2" type="ORF">SOCEGT47_060170</name>
</gene>
<sequence>MRLVIFGLTISSSWGNGHATLWRGLVDALGRAGHHVTFFERDVPYYASHRDLTALAHGHALRLYTSLEDILPEARRAAREADAAMVTSYCPDGIAATELVLESRGLKVFYDLDTPVTLERLSAGQPVGYLGPRGLVDFDCVLSFTGGEALAELRTRLGARRVFPLYGSADPGVYRPVPPRGAFRGDLSYLGTYAADRQEALSTLFLEAARRLPEKRFVLGGSLYPEGFPWAPNVYYVRHVAPPDHPAFYGSSPLTLNVTRGAMAAMGYCPSGRLFEAAACGTPVLSDRWEGLDAFFTPGEEILVATTTDEAVEALSLPPGEIAGIARAARERVLAEHSAARRAAELVSILESVSGQ</sequence>
<dbReference type="SUPFAM" id="SSF53756">
    <property type="entry name" value="UDP-Glycosyltransferase/glycogen phosphorylase"/>
    <property type="match status" value="1"/>
</dbReference>
<reference evidence="2 3" key="1">
    <citation type="submission" date="2015-09" db="EMBL/GenBank/DDBJ databases">
        <title>Sorangium comparison.</title>
        <authorList>
            <person name="Zaburannyi N."/>
            <person name="Bunk B."/>
            <person name="Overmann J."/>
            <person name="Mueller R."/>
        </authorList>
    </citation>
    <scope>NUCLEOTIDE SEQUENCE [LARGE SCALE GENOMIC DNA]</scope>
    <source>
        <strain evidence="2 3">So ceGT47</strain>
    </source>
</reference>